<proteinExistence type="predicted"/>
<dbReference type="AlphaFoldDB" id="A0A243RNT9"/>
<evidence type="ECO:0000256" key="1">
    <source>
        <dbReference type="SAM" id="MobiDB-lite"/>
    </source>
</evidence>
<dbReference type="EMBL" id="NGFP01000054">
    <property type="protein sequence ID" value="OUC96640.1"/>
    <property type="molecule type" value="Genomic_DNA"/>
</dbReference>
<dbReference type="Gene3D" id="1.10.510.10">
    <property type="entry name" value="Transferase(Phosphotransferase) domain 1"/>
    <property type="match status" value="1"/>
</dbReference>
<reference evidence="2 3" key="1">
    <citation type="submission" date="2017-05" db="EMBL/GenBank/DDBJ databases">
        <title>Biotechnological potential of actinobacteria isolated from South African environments.</title>
        <authorList>
            <person name="Le Roes-Hill M."/>
            <person name="Prins A."/>
            <person name="Durrell K.A."/>
        </authorList>
    </citation>
    <scope>NUCLEOTIDE SEQUENCE [LARGE SCALE GENOMIC DNA]</scope>
    <source>
        <strain evidence="2">M26</strain>
    </source>
</reference>
<feature type="compositionally biased region" description="Low complexity" evidence="1">
    <location>
        <begin position="61"/>
        <end position="101"/>
    </location>
</feature>
<accession>A0A243RNT9</accession>
<protein>
    <recommendedName>
        <fullName evidence="4">Aminoglycoside phosphotransferase domain-containing protein</fullName>
    </recommendedName>
</protein>
<organism evidence="2 3">
    <name type="scientific">Streptosporangium minutum</name>
    <dbReference type="NCBI Taxonomy" id="569862"/>
    <lineage>
        <taxon>Bacteria</taxon>
        <taxon>Bacillati</taxon>
        <taxon>Actinomycetota</taxon>
        <taxon>Actinomycetes</taxon>
        <taxon>Streptosporangiales</taxon>
        <taxon>Streptosporangiaceae</taxon>
        <taxon>Streptosporangium</taxon>
    </lineage>
</organism>
<evidence type="ECO:0008006" key="4">
    <source>
        <dbReference type="Google" id="ProtNLM"/>
    </source>
</evidence>
<feature type="region of interest" description="Disordered" evidence="1">
    <location>
        <begin position="61"/>
        <end position="183"/>
    </location>
</feature>
<feature type="compositionally biased region" description="Pro residues" evidence="1">
    <location>
        <begin position="1"/>
        <end position="13"/>
    </location>
</feature>
<feature type="compositionally biased region" description="Gly residues" evidence="1">
    <location>
        <begin position="130"/>
        <end position="146"/>
    </location>
</feature>
<keyword evidence="3" id="KW-1185">Reference proteome</keyword>
<feature type="region of interest" description="Disordered" evidence="1">
    <location>
        <begin position="1"/>
        <end position="35"/>
    </location>
</feature>
<dbReference type="GO" id="GO:0016773">
    <property type="term" value="F:phosphotransferase activity, alcohol group as acceptor"/>
    <property type="evidence" value="ECO:0007669"/>
    <property type="project" value="InterPro"/>
</dbReference>
<name>A0A243RNT9_9ACTN</name>
<dbReference type="InterPro" id="IPR011009">
    <property type="entry name" value="Kinase-like_dom_sf"/>
</dbReference>
<dbReference type="Pfam" id="PF04655">
    <property type="entry name" value="APH_6_hur"/>
    <property type="match status" value="1"/>
</dbReference>
<dbReference type="SUPFAM" id="SSF56112">
    <property type="entry name" value="Protein kinase-like (PK-like)"/>
    <property type="match status" value="1"/>
</dbReference>
<evidence type="ECO:0000313" key="3">
    <source>
        <dbReference type="Proteomes" id="UP000194761"/>
    </source>
</evidence>
<dbReference type="Proteomes" id="UP000194761">
    <property type="component" value="Unassembled WGS sequence"/>
</dbReference>
<dbReference type="GO" id="GO:0019748">
    <property type="term" value="P:secondary metabolic process"/>
    <property type="evidence" value="ECO:0007669"/>
    <property type="project" value="InterPro"/>
</dbReference>
<comment type="caution">
    <text evidence="2">The sequence shown here is derived from an EMBL/GenBank/DDBJ whole genome shotgun (WGS) entry which is preliminary data.</text>
</comment>
<evidence type="ECO:0000313" key="2">
    <source>
        <dbReference type="EMBL" id="OUC96640.1"/>
    </source>
</evidence>
<feature type="compositionally biased region" description="Basic residues" evidence="1">
    <location>
        <begin position="150"/>
        <end position="183"/>
    </location>
</feature>
<dbReference type="InterPro" id="IPR006748">
    <property type="entry name" value="NH2Glyco/OHUrea_AB-resist_kin"/>
</dbReference>
<gene>
    <name evidence="2" type="ORF">CA984_14275</name>
</gene>
<sequence>MTRGPTPPRPPAAGPAGLVHGDLHPGNVLDGGPRGLVVIDPRPCVGDPAFDAVDWVLGTGAPACSTTASPSSAWTPSASCAGAGPSRSSSRSPASTGARATPGPSSSYGWRPFEDGPAETPRQRGRRDGPLGGGQDRAGATRGSGPGTRCCRRSRRSWTGRGRLRWGGARRGRCRPARRPGPR</sequence>